<reference evidence="1 2" key="2">
    <citation type="submission" date="2018-03" db="EMBL/GenBank/DDBJ databases">
        <authorList>
            <person name="Keele B.F."/>
        </authorList>
    </citation>
    <scope>NUCLEOTIDE SEQUENCE [LARGE SCALE GENOMIC DNA]</scope>
    <source>
        <strain evidence="1 2">D13</strain>
    </source>
</reference>
<accession>A0A2P1PV59</accession>
<keyword evidence="2" id="KW-1185">Reference proteome</keyword>
<dbReference type="KEGG" id="xba:C7S18_16735"/>
<proteinExistence type="predicted"/>
<evidence type="ECO:0000313" key="2">
    <source>
        <dbReference type="Proteomes" id="UP000241074"/>
    </source>
</evidence>
<name>A0A2P1PV59_9GAMM</name>
<dbReference type="RefSeq" id="WP_106892653.1">
    <property type="nucleotide sequence ID" value="NZ_CP027860.1"/>
</dbReference>
<dbReference type="Proteomes" id="UP000241074">
    <property type="component" value="Chromosome"/>
</dbReference>
<protein>
    <recommendedName>
        <fullName evidence="3">Tetratricopeptide repeat protein</fullName>
    </recommendedName>
</protein>
<reference evidence="1 2" key="1">
    <citation type="submission" date="2018-03" db="EMBL/GenBank/DDBJ databases">
        <title>Ahniella affigens gen. nov., sp. nov., a gammaproteobacterium isolated from sandy soil near a stream.</title>
        <authorList>
            <person name="Ko Y."/>
            <person name="Kim J.-H."/>
        </authorList>
    </citation>
    <scope>NUCLEOTIDE SEQUENCE [LARGE SCALE GENOMIC DNA]</scope>
    <source>
        <strain evidence="1 2">D13</strain>
    </source>
</reference>
<gene>
    <name evidence="1" type="ORF">C7S18_16735</name>
</gene>
<evidence type="ECO:0000313" key="1">
    <source>
        <dbReference type="EMBL" id="AVP98733.1"/>
    </source>
</evidence>
<dbReference type="AlphaFoldDB" id="A0A2P1PV59"/>
<dbReference type="EMBL" id="CP027860">
    <property type="protein sequence ID" value="AVP98733.1"/>
    <property type="molecule type" value="Genomic_DNA"/>
</dbReference>
<dbReference type="OrthoDB" id="9115021at2"/>
<organism evidence="1 2">
    <name type="scientific">Ahniella affigens</name>
    <dbReference type="NCBI Taxonomy" id="2021234"/>
    <lineage>
        <taxon>Bacteria</taxon>
        <taxon>Pseudomonadati</taxon>
        <taxon>Pseudomonadota</taxon>
        <taxon>Gammaproteobacteria</taxon>
        <taxon>Lysobacterales</taxon>
        <taxon>Rhodanobacteraceae</taxon>
        <taxon>Ahniella</taxon>
    </lineage>
</organism>
<sequence length="153" mass="17476">MNRIVVMVGGVLVALMLGMASPVASAHRHGIGMGVHLQVSPRHCWRIRACHGWRVRAAWRHLARIERRADRRAIAQASRTTAELDALALERLYRRQGKPESAVQMYEDIVRQGQHPELMRLAHRRLALWAIKHDQPEQAEAHLRANLDASLER</sequence>
<evidence type="ECO:0008006" key="3">
    <source>
        <dbReference type="Google" id="ProtNLM"/>
    </source>
</evidence>